<evidence type="ECO:0000313" key="3">
    <source>
        <dbReference type="Proteomes" id="UP000002668"/>
    </source>
</evidence>
<dbReference type="AlphaFoldDB" id="E4ZXP3"/>
<proteinExistence type="predicted"/>
<accession>E4ZXP3</accession>
<dbReference type="Proteomes" id="UP000002668">
    <property type="component" value="Genome"/>
</dbReference>
<gene>
    <name evidence="2" type="ORF">LEMA_uP110570.1</name>
</gene>
<protein>
    <submittedName>
        <fullName evidence="2">Predicted protein</fullName>
    </submittedName>
</protein>
<feature type="region of interest" description="Disordered" evidence="1">
    <location>
        <begin position="1"/>
        <end position="33"/>
    </location>
</feature>
<reference evidence="3" key="1">
    <citation type="journal article" date="2011" name="Nat. Commun.">
        <title>Effector diversification within compartments of the Leptosphaeria maculans genome affected by Repeat-Induced Point mutations.</title>
        <authorList>
            <person name="Rouxel T."/>
            <person name="Grandaubert J."/>
            <person name="Hane J.K."/>
            <person name="Hoede C."/>
            <person name="van de Wouw A.P."/>
            <person name="Couloux A."/>
            <person name="Dominguez V."/>
            <person name="Anthouard V."/>
            <person name="Bally P."/>
            <person name="Bourras S."/>
            <person name="Cozijnsen A.J."/>
            <person name="Ciuffetti L.M."/>
            <person name="Degrave A."/>
            <person name="Dilmaghani A."/>
            <person name="Duret L."/>
            <person name="Fudal I."/>
            <person name="Goodwin S.B."/>
            <person name="Gout L."/>
            <person name="Glaser N."/>
            <person name="Linglin J."/>
            <person name="Kema G.H.J."/>
            <person name="Lapalu N."/>
            <person name="Lawrence C.B."/>
            <person name="May K."/>
            <person name="Meyer M."/>
            <person name="Ollivier B."/>
            <person name="Poulain J."/>
            <person name="Schoch C.L."/>
            <person name="Simon A."/>
            <person name="Spatafora J.W."/>
            <person name="Stachowiak A."/>
            <person name="Turgeon B.G."/>
            <person name="Tyler B.M."/>
            <person name="Vincent D."/>
            <person name="Weissenbach J."/>
            <person name="Amselem J."/>
            <person name="Quesneville H."/>
            <person name="Oliver R.P."/>
            <person name="Wincker P."/>
            <person name="Balesdent M.-H."/>
            <person name="Howlett B.J."/>
        </authorList>
    </citation>
    <scope>NUCLEOTIDE SEQUENCE [LARGE SCALE GENOMIC DNA]</scope>
    <source>
        <strain evidence="3">JN3 / isolate v23.1.3 / race Av1-4-5-6-7-8</strain>
    </source>
</reference>
<evidence type="ECO:0000313" key="2">
    <source>
        <dbReference type="EMBL" id="CBX96138.1"/>
    </source>
</evidence>
<dbReference type="EMBL" id="FP929128">
    <property type="protein sequence ID" value="CBX96138.1"/>
    <property type="molecule type" value="Genomic_DNA"/>
</dbReference>
<dbReference type="InParanoid" id="E4ZXP3"/>
<organism evidence="3">
    <name type="scientific">Leptosphaeria maculans (strain JN3 / isolate v23.1.3 / race Av1-4-5-6-7-8)</name>
    <name type="common">Blackleg fungus</name>
    <name type="synonym">Phoma lingam</name>
    <dbReference type="NCBI Taxonomy" id="985895"/>
    <lineage>
        <taxon>Eukaryota</taxon>
        <taxon>Fungi</taxon>
        <taxon>Dikarya</taxon>
        <taxon>Ascomycota</taxon>
        <taxon>Pezizomycotina</taxon>
        <taxon>Dothideomycetes</taxon>
        <taxon>Pleosporomycetidae</taxon>
        <taxon>Pleosporales</taxon>
        <taxon>Pleosporineae</taxon>
        <taxon>Leptosphaeriaceae</taxon>
        <taxon>Plenodomus</taxon>
        <taxon>Plenodomus lingam/Leptosphaeria maculans species complex</taxon>
    </lineage>
</organism>
<dbReference type="HOGENOM" id="CLU_2740493_0_0_1"/>
<evidence type="ECO:0000256" key="1">
    <source>
        <dbReference type="SAM" id="MobiDB-lite"/>
    </source>
</evidence>
<name>E4ZXP3_LEPMJ</name>
<dbReference type="VEuPathDB" id="FungiDB:LEMA_uP110570.1"/>
<sequence length="71" mass="7352">MRPAWQGCPREGESHPADKPAKPPTSAAVAKLDVPPNRHSAALVCTETRPKCLKALQPGISGAALSNQGAL</sequence>
<feature type="compositionally biased region" description="Basic and acidic residues" evidence="1">
    <location>
        <begin position="10"/>
        <end position="21"/>
    </location>
</feature>
<keyword evidence="3" id="KW-1185">Reference proteome</keyword>